<evidence type="ECO:0000256" key="11">
    <source>
        <dbReference type="ARBA" id="ARBA00038888"/>
    </source>
</evidence>
<dbReference type="Proteomes" id="UP001362899">
    <property type="component" value="Unassembled WGS sequence"/>
</dbReference>
<reference evidence="17 18" key="1">
    <citation type="journal article" date="2023" name="Elife">
        <title>Identification of key yeast species and microbe-microbe interactions impacting larval growth of Drosophila in the wild.</title>
        <authorList>
            <person name="Mure A."/>
            <person name="Sugiura Y."/>
            <person name="Maeda R."/>
            <person name="Honda K."/>
            <person name="Sakurai N."/>
            <person name="Takahashi Y."/>
            <person name="Watada M."/>
            <person name="Katoh T."/>
            <person name="Gotoh A."/>
            <person name="Gotoh Y."/>
            <person name="Taniguchi I."/>
            <person name="Nakamura K."/>
            <person name="Hayashi T."/>
            <person name="Katayama T."/>
            <person name="Uemura T."/>
            <person name="Hattori Y."/>
        </authorList>
    </citation>
    <scope>NUCLEOTIDE SEQUENCE [LARGE SCALE GENOMIC DNA]</scope>
    <source>
        <strain evidence="17 18">SB-73</strain>
    </source>
</reference>
<evidence type="ECO:0000256" key="6">
    <source>
        <dbReference type="ARBA" id="ARBA00022968"/>
    </source>
</evidence>
<gene>
    <name evidence="17" type="ORF">DASB73_032800</name>
</gene>
<keyword evidence="9 13" id="KW-0325">Glycoprotein</keyword>
<dbReference type="AlphaFoldDB" id="A0AAV5RMG2"/>
<keyword evidence="10 12" id="KW-0326">Glycosidase</keyword>
<comment type="caution">
    <text evidence="17">The sequence shown here is derived from an EMBL/GenBank/DDBJ whole genome shotgun (WGS) entry which is preliminary data.</text>
</comment>
<dbReference type="GO" id="GO:0009311">
    <property type="term" value="P:oligosaccharide metabolic process"/>
    <property type="evidence" value="ECO:0007669"/>
    <property type="project" value="UniProtKB-UniRule"/>
</dbReference>
<comment type="catalytic activity">
    <reaction evidence="12">
        <text>N(4)-(alpha-D-Glc-(1-&gt;2)-alpha-D-Glc-(1-&gt;3)-alpha-D-Glc-(1-&gt;3)-alpha-D-Man-(1-&gt;2)-alpha-D-Man-(1-&gt;2)-alpha-D-Man-(1-&gt;3)-[alpha-D-Man-(1-&gt;2)-alpha-D-Man-(1-&gt;3)-[alpha-D-Man-(1-&gt;2)-alpha-D-Man-(1-&gt;6)]-alpha-D-Man-(1-&gt;6)]-beta-D-Man-(1-&gt;4)-beta-D-GlcNAc-(1-&gt;4)-beta-D-GlcNAc)-L-asparaginyl-[protein] + H2O = N(4)-(alpha-D-Glc-(1-&gt;3)-alpha-D-Glc-(1-&gt;3)-alpha-D-Man-(1-&gt;2)-alpha-D-Man-(1-&gt;2)-alpha-D-Man-(1-&gt;3)-[alpha-D-Man-(1-&gt;2)-alpha-D-Man-(1-&gt;3)-[alpha-D-Man-(1-&gt;2)-alpha-D-Man-(1-&gt;6)]-alpha-D-Man-(1-&gt;6)]-beta-D-Man-(1-&gt;4)-beta-D-GlcNAc-(1-&gt;4)-beta-D-GlcNAc)-L-asparaginyl-[protein] + beta-D-glucose</text>
        <dbReference type="Rhea" id="RHEA:55988"/>
        <dbReference type="Rhea" id="RHEA-COMP:12806"/>
        <dbReference type="Rhea" id="RHEA-COMP:14355"/>
        <dbReference type="ChEBI" id="CHEBI:15377"/>
        <dbReference type="ChEBI" id="CHEBI:15903"/>
        <dbReference type="ChEBI" id="CHEBI:59082"/>
        <dbReference type="ChEBI" id="CHEBI:132537"/>
        <dbReference type="EC" id="3.2.1.106"/>
    </reaction>
</comment>
<dbReference type="GO" id="GO:0005789">
    <property type="term" value="C:endoplasmic reticulum membrane"/>
    <property type="evidence" value="ECO:0007669"/>
    <property type="project" value="UniProtKB-SubCell"/>
</dbReference>
<dbReference type="InterPro" id="IPR004888">
    <property type="entry name" value="Glycoside_hydrolase_63"/>
</dbReference>
<feature type="compositionally biased region" description="Acidic residues" evidence="14">
    <location>
        <begin position="766"/>
        <end position="808"/>
    </location>
</feature>
<dbReference type="SUPFAM" id="SSF48208">
    <property type="entry name" value="Six-hairpin glycosidases"/>
    <property type="match status" value="1"/>
</dbReference>
<dbReference type="PANTHER" id="PTHR10412:SF11">
    <property type="entry name" value="MANNOSYL-OLIGOSACCHARIDE GLUCOSIDASE"/>
    <property type="match status" value="1"/>
</dbReference>
<dbReference type="Gene3D" id="2.70.98.110">
    <property type="entry name" value="Glycosyl hydrolase family 63, N-terminal domain"/>
    <property type="match status" value="1"/>
</dbReference>
<evidence type="ECO:0000256" key="3">
    <source>
        <dbReference type="ARBA" id="ARBA00022692"/>
    </source>
</evidence>
<evidence type="ECO:0000256" key="4">
    <source>
        <dbReference type="ARBA" id="ARBA00022801"/>
    </source>
</evidence>
<evidence type="ECO:0000259" key="16">
    <source>
        <dbReference type="Pfam" id="PF16923"/>
    </source>
</evidence>
<dbReference type="GO" id="GO:0006487">
    <property type="term" value="P:protein N-linked glycosylation"/>
    <property type="evidence" value="ECO:0007669"/>
    <property type="project" value="UniProtKB-UniRule"/>
</dbReference>
<keyword evidence="5 12" id="KW-0256">Endoplasmic reticulum</keyword>
<evidence type="ECO:0000256" key="2">
    <source>
        <dbReference type="ARBA" id="ARBA00010833"/>
    </source>
</evidence>
<dbReference type="Pfam" id="PF03200">
    <property type="entry name" value="Glyco_hydro_63"/>
    <property type="match status" value="1"/>
</dbReference>
<dbReference type="Gene3D" id="1.50.10.10">
    <property type="match status" value="1"/>
</dbReference>
<sequence>MILFLLIAVCFADDSLLWGQYRPNLLFGMRPNVPESLINGLSWFNSATINGITKVRHETENIPEIKKLAHSAYDVRLGGRQIIQDQGNALTLLTDLVKSEDGLAWELRITGKQHKDSIQSIIFYTGIEGHETKSDSSIQISKETKKNLSNKGISGDIEILGSDPTLGGKFRMVITEGEGEKPEHDHEHYDNKPPSNSFYAGLTVPTEMMWQMRKIYATMLQKEVQQFIEEYGDSSLDIPVYSIFSLNNQYKEGANVHLVQKTFQGDFSFNIKFHPADSLADKKKYAEFFDQPFKQRFTNLMLKQEDKFNNAYTLNKPFNEMMYHTFANELLSSVSGGIGFFHGDSVIDSDYGIAQSQPRSLFSGTPSRTFFPRGFYWDQGFTALSLKDYDPDLVLDMLVSWMDTMDDDGWIEREQILGDEGRSRVPEEFQVQSPEIANPPTLIMALSHLEFTPKQKKVLKKLYPKLRQHFDWFVTTQKGEIELYDREFHSDEVYRWRGKSAEHIFASGFDDYPRAPDISDGEIHVDLMSWVGASANSMAKIAEYLGKDEEAEMYMRIMNGVKTNLANNHWSDEYKSFCDIGVDDFEEDKHECHVGYVTLLPFALKLVEEDDAHLVDILEQIRDPEQLWSEYGVRSLSKSDEFFGTGENYWRGSIWVNVNYLILDALKHYSRPESIASFEVKTLSAEIYNELRRNLVDNVYKHWLKTNTVWESYDGLTGAQRGAKCFTGWTALTANIMFGEEITVTEPVEEVQEDEVTEKTEKTEESEQSEETEESTESEESTTDDDSEKADIESIEEEIEEEIEHEDL</sequence>
<evidence type="ECO:0000313" key="18">
    <source>
        <dbReference type="Proteomes" id="UP001362899"/>
    </source>
</evidence>
<keyword evidence="7" id="KW-1133">Transmembrane helix</keyword>
<proteinExistence type="inferred from homology"/>
<evidence type="ECO:0000256" key="8">
    <source>
        <dbReference type="ARBA" id="ARBA00023136"/>
    </source>
</evidence>
<evidence type="ECO:0000256" key="14">
    <source>
        <dbReference type="SAM" id="MobiDB-lite"/>
    </source>
</evidence>
<evidence type="ECO:0000256" key="1">
    <source>
        <dbReference type="ARBA" id="ARBA00004648"/>
    </source>
</evidence>
<dbReference type="EMBL" id="BTGC01000008">
    <property type="protein sequence ID" value="GMM52317.1"/>
    <property type="molecule type" value="Genomic_DNA"/>
</dbReference>
<comment type="function">
    <text evidence="12">Cleaves the distal alpha 1,2-linked glucose residue from the Glc(3)Man(9)GlcNAc(2) oligosaccharide precursor.</text>
</comment>
<keyword evidence="6" id="KW-0735">Signal-anchor</keyword>
<keyword evidence="4 12" id="KW-0378">Hydrolase</keyword>
<evidence type="ECO:0000256" key="5">
    <source>
        <dbReference type="ARBA" id="ARBA00022824"/>
    </source>
</evidence>
<evidence type="ECO:0000256" key="7">
    <source>
        <dbReference type="ARBA" id="ARBA00022989"/>
    </source>
</evidence>
<feature type="domain" description="Glycosyl hydrolase family 63 C-terminal" evidence="15">
    <location>
        <begin position="293"/>
        <end position="737"/>
    </location>
</feature>
<evidence type="ECO:0000256" key="13">
    <source>
        <dbReference type="RuleBase" id="RU369107"/>
    </source>
</evidence>
<dbReference type="InterPro" id="IPR038518">
    <property type="entry name" value="Glyco_hydro_63N_sf"/>
</dbReference>
<comment type="pathway">
    <text evidence="13">Glycan metabolism; N-glycan degradation.</text>
</comment>
<accession>A0AAV5RMG2</accession>
<evidence type="ECO:0000256" key="9">
    <source>
        <dbReference type="ARBA" id="ARBA00023180"/>
    </source>
</evidence>
<dbReference type="Pfam" id="PF16923">
    <property type="entry name" value="Glyco_hydro_63N"/>
    <property type="match status" value="1"/>
</dbReference>
<feature type="compositionally biased region" description="Acidic residues" evidence="14">
    <location>
        <begin position="747"/>
        <end position="756"/>
    </location>
</feature>
<protein>
    <recommendedName>
        <fullName evidence="11 12">Mannosyl-oligosaccharide glucosidase</fullName>
        <ecNumber evidence="11 12">3.2.1.106</ecNumber>
    </recommendedName>
    <alternativeName>
        <fullName evidence="13">Glucosidase I</fullName>
    </alternativeName>
</protein>
<dbReference type="InterPro" id="IPR031335">
    <property type="entry name" value="Glyco_hydro_63_C"/>
</dbReference>
<organism evidence="17 18">
    <name type="scientific">Starmerella bacillaris</name>
    <name type="common">Yeast</name>
    <name type="synonym">Candida zemplinina</name>
    <dbReference type="NCBI Taxonomy" id="1247836"/>
    <lineage>
        <taxon>Eukaryota</taxon>
        <taxon>Fungi</taxon>
        <taxon>Dikarya</taxon>
        <taxon>Ascomycota</taxon>
        <taxon>Saccharomycotina</taxon>
        <taxon>Dipodascomycetes</taxon>
        <taxon>Dipodascales</taxon>
        <taxon>Trichomonascaceae</taxon>
        <taxon>Starmerella</taxon>
    </lineage>
</organism>
<comment type="similarity">
    <text evidence="2 12">Belongs to the glycosyl hydrolase 63 family.</text>
</comment>
<name>A0AAV5RMG2_STABA</name>
<evidence type="ECO:0000256" key="12">
    <source>
        <dbReference type="RuleBase" id="RU368089"/>
    </source>
</evidence>
<evidence type="ECO:0000256" key="10">
    <source>
        <dbReference type="ARBA" id="ARBA00023295"/>
    </source>
</evidence>
<dbReference type="GO" id="GO:0004573">
    <property type="term" value="F:Glc3Man9GlcNAc2 oligosaccharide glucosidase activity"/>
    <property type="evidence" value="ECO:0007669"/>
    <property type="project" value="UniProtKB-UniRule"/>
</dbReference>
<feature type="region of interest" description="Disordered" evidence="14">
    <location>
        <begin position="744"/>
        <end position="808"/>
    </location>
</feature>
<dbReference type="InterPro" id="IPR008928">
    <property type="entry name" value="6-hairpin_glycosidase_sf"/>
</dbReference>
<dbReference type="InterPro" id="IPR031631">
    <property type="entry name" value="Glyco_hydro_63N"/>
</dbReference>
<evidence type="ECO:0000259" key="15">
    <source>
        <dbReference type="Pfam" id="PF03200"/>
    </source>
</evidence>
<keyword evidence="8" id="KW-0472">Membrane</keyword>
<comment type="subcellular location">
    <subcellularLocation>
        <location evidence="1 12">Endoplasmic reticulum membrane</location>
        <topology evidence="1 12">Single-pass type II membrane protein</topology>
    </subcellularLocation>
</comment>
<evidence type="ECO:0000313" key="17">
    <source>
        <dbReference type="EMBL" id="GMM52317.1"/>
    </source>
</evidence>
<dbReference type="EC" id="3.2.1.106" evidence="11 12"/>
<dbReference type="PANTHER" id="PTHR10412">
    <property type="entry name" value="MANNOSYL-OLIGOSACCHARIDE GLUCOSIDASE"/>
    <property type="match status" value="1"/>
</dbReference>
<dbReference type="InterPro" id="IPR012341">
    <property type="entry name" value="6hp_glycosidase-like_sf"/>
</dbReference>
<keyword evidence="3" id="KW-0812">Transmembrane</keyword>
<feature type="domain" description="Glycosyl hydrolase family 63 N-terminal" evidence="16">
    <location>
        <begin position="15"/>
        <end position="239"/>
    </location>
</feature>
<keyword evidence="18" id="KW-1185">Reference proteome</keyword>